<proteinExistence type="predicted"/>
<evidence type="ECO:0000256" key="2">
    <source>
        <dbReference type="SAM" id="MobiDB-lite"/>
    </source>
</evidence>
<feature type="domain" description="RRM" evidence="3">
    <location>
        <begin position="68"/>
        <end position="146"/>
    </location>
</feature>
<dbReference type="SUPFAM" id="SSF54928">
    <property type="entry name" value="RNA-binding domain, RBD"/>
    <property type="match status" value="1"/>
</dbReference>
<evidence type="ECO:0008006" key="7">
    <source>
        <dbReference type="Google" id="ProtNLM"/>
    </source>
</evidence>
<keyword evidence="6" id="KW-1185">Reference proteome</keyword>
<evidence type="ECO:0000313" key="5">
    <source>
        <dbReference type="EMBL" id="ORZ24103.1"/>
    </source>
</evidence>
<dbReference type="Gene3D" id="3.30.70.330">
    <property type="match status" value="1"/>
</dbReference>
<feature type="region of interest" description="Disordered" evidence="2">
    <location>
        <begin position="239"/>
        <end position="354"/>
    </location>
</feature>
<feature type="compositionally biased region" description="Low complexity" evidence="2">
    <location>
        <begin position="429"/>
        <end position="442"/>
    </location>
</feature>
<accession>A0A1X2IXV1</accession>
<dbReference type="EMBL" id="MCGE01000002">
    <property type="protein sequence ID" value="ORZ24103.1"/>
    <property type="molecule type" value="Genomic_DNA"/>
</dbReference>
<feature type="compositionally biased region" description="Low complexity" evidence="2">
    <location>
        <begin position="205"/>
        <end position="216"/>
    </location>
</feature>
<comment type="caution">
    <text evidence="5">The sequence shown here is derived from an EMBL/GenBank/DDBJ whole genome shotgun (WGS) entry which is preliminary data.</text>
</comment>
<feature type="domain" description="PWI" evidence="4">
    <location>
        <begin position="556"/>
        <end position="647"/>
    </location>
</feature>
<dbReference type="PROSITE" id="PS50102">
    <property type="entry name" value="RRM"/>
    <property type="match status" value="1"/>
</dbReference>
<feature type="region of interest" description="Disordered" evidence="2">
    <location>
        <begin position="1"/>
        <end position="64"/>
    </location>
</feature>
<dbReference type="InterPro" id="IPR012677">
    <property type="entry name" value="Nucleotide-bd_a/b_plait_sf"/>
</dbReference>
<sequence>MDPYRPNQYGYNPRGGPRPFRPNFNRPPPPSHYPNMTLGGYPSQPHMPPQGAPPPGGSPISSDRSKLNTLFVGAIPTGVQDDWIDQLLKACGVLLEWKRVKDQAGNPKGFGFATYHSPDSVLRALRVLGGEENYAGIILKAQDGSGVEKKLIVKADDTVRQYLDQYKGSKEPAQLADEKEQDTKALETVTSIVQSIASGKQADVTTTPASSSSPATGNNKPINSLDTLSQDLAFLRERATRKQQQQQQSPPHTDSLQQTRRMEEGRRQDQRRQHQRQEFVRGQTEQLSIDEYDIRMAQDDEEAEQRRREKHQKEMENSFRQREKRFEQQEATQLIDYEDDLNREKADEKRREQDKAYWAERLAEWDDEIEMTNDKNEFYSDRSRWRKARASIRRREEERDEKDRQLELEKIQAASEEHNDERENSPPLDTNNDDTNNNDNNNVSASTPYVQQPTEVKPSVIVQMKPIAPTKIKSNISRQLPAKRASGLGGDDDDDEDGGRKRRVLIPLDYSGIENDGETEKQQDIDNSTVTGEPVSEEERNKRIKELIASIPSSEDDLWAWNIRWDVLNDTLIAEKLSPFVSKKIVELVGVEEEELASFILESIKKQTPPLDLVKELEMALDEDALVFVMKLWRTIIFETERIARHL</sequence>
<dbReference type="InterPro" id="IPR002483">
    <property type="entry name" value="PWI_dom"/>
</dbReference>
<dbReference type="Pfam" id="PF00076">
    <property type="entry name" value="RRM_1"/>
    <property type="match status" value="1"/>
</dbReference>
<feature type="compositionally biased region" description="Basic and acidic residues" evidence="2">
    <location>
        <begin position="372"/>
        <end position="383"/>
    </location>
</feature>
<dbReference type="Proteomes" id="UP000193560">
    <property type="component" value="Unassembled WGS sequence"/>
</dbReference>
<dbReference type="STRING" id="90262.A0A1X2IXV1"/>
<feature type="compositionally biased region" description="Pro residues" evidence="2">
    <location>
        <begin position="45"/>
        <end position="57"/>
    </location>
</feature>
<protein>
    <recommendedName>
        <fullName evidence="7">PWI domain-containing protein</fullName>
    </recommendedName>
</protein>
<evidence type="ECO:0000259" key="4">
    <source>
        <dbReference type="PROSITE" id="PS51025"/>
    </source>
</evidence>
<feature type="compositionally biased region" description="Basic and acidic residues" evidence="2">
    <location>
        <begin position="393"/>
        <end position="424"/>
    </location>
</feature>
<feature type="region of interest" description="Disordered" evidence="2">
    <location>
        <begin position="472"/>
        <end position="539"/>
    </location>
</feature>
<dbReference type="PROSITE" id="PS51025">
    <property type="entry name" value="PWI"/>
    <property type="match status" value="1"/>
</dbReference>
<dbReference type="SMART" id="SM00360">
    <property type="entry name" value="RRM"/>
    <property type="match status" value="1"/>
</dbReference>
<reference evidence="5 6" key="1">
    <citation type="submission" date="2016-07" db="EMBL/GenBank/DDBJ databases">
        <title>Pervasive Adenine N6-methylation of Active Genes in Fungi.</title>
        <authorList>
            <consortium name="DOE Joint Genome Institute"/>
            <person name="Mondo S.J."/>
            <person name="Dannebaum R.O."/>
            <person name="Kuo R.C."/>
            <person name="Labutti K."/>
            <person name="Haridas S."/>
            <person name="Kuo A."/>
            <person name="Salamov A."/>
            <person name="Ahrendt S.R."/>
            <person name="Lipzen A."/>
            <person name="Sullivan W."/>
            <person name="Andreopoulos W.B."/>
            <person name="Clum A."/>
            <person name="Lindquist E."/>
            <person name="Daum C."/>
            <person name="Ramamoorthy G.K."/>
            <person name="Gryganskyi A."/>
            <person name="Culley D."/>
            <person name="Magnuson J.K."/>
            <person name="James T.Y."/>
            <person name="O'Malley M.A."/>
            <person name="Stajich J.E."/>
            <person name="Spatafora J.W."/>
            <person name="Visel A."/>
            <person name="Grigoriev I.V."/>
        </authorList>
    </citation>
    <scope>NUCLEOTIDE SEQUENCE [LARGE SCALE GENOMIC DNA]</scope>
    <source>
        <strain evidence="5 6">NRRL 1336</strain>
    </source>
</reference>
<name>A0A1X2IXV1_9FUNG</name>
<feature type="region of interest" description="Disordered" evidence="2">
    <location>
        <begin position="197"/>
        <end position="225"/>
    </location>
</feature>
<feature type="compositionally biased region" description="Polar residues" evidence="2">
    <location>
        <begin position="249"/>
        <end position="259"/>
    </location>
</feature>
<dbReference type="Gene3D" id="1.20.1390.10">
    <property type="entry name" value="PWI domain"/>
    <property type="match status" value="1"/>
</dbReference>
<evidence type="ECO:0000256" key="1">
    <source>
        <dbReference type="PROSITE-ProRule" id="PRU00176"/>
    </source>
</evidence>
<feature type="compositionally biased region" description="Low complexity" evidence="2">
    <location>
        <begin position="12"/>
        <end position="24"/>
    </location>
</feature>
<dbReference type="PANTHER" id="PTHR18806:SF4">
    <property type="entry name" value="RNA-BINDING PROTEIN 25"/>
    <property type="match status" value="1"/>
</dbReference>
<dbReference type="InterPro" id="IPR035979">
    <property type="entry name" value="RBD_domain_sf"/>
</dbReference>
<feature type="compositionally biased region" description="Basic and acidic residues" evidence="2">
    <location>
        <begin position="292"/>
        <end position="328"/>
    </location>
</feature>
<dbReference type="InterPro" id="IPR052768">
    <property type="entry name" value="RBM25"/>
</dbReference>
<dbReference type="AlphaFoldDB" id="A0A1X2IXV1"/>
<dbReference type="PANTHER" id="PTHR18806">
    <property type="entry name" value="RBM25 PROTEIN"/>
    <property type="match status" value="1"/>
</dbReference>
<evidence type="ECO:0000259" key="3">
    <source>
        <dbReference type="PROSITE" id="PS50102"/>
    </source>
</evidence>
<feature type="compositionally biased region" description="Polar residues" evidence="2">
    <location>
        <begin position="443"/>
        <end position="454"/>
    </location>
</feature>
<organism evidence="5 6">
    <name type="scientific">Absidia repens</name>
    <dbReference type="NCBI Taxonomy" id="90262"/>
    <lineage>
        <taxon>Eukaryota</taxon>
        <taxon>Fungi</taxon>
        <taxon>Fungi incertae sedis</taxon>
        <taxon>Mucoromycota</taxon>
        <taxon>Mucoromycotina</taxon>
        <taxon>Mucoromycetes</taxon>
        <taxon>Mucorales</taxon>
        <taxon>Cunninghamellaceae</taxon>
        <taxon>Absidia</taxon>
    </lineage>
</organism>
<dbReference type="CDD" id="cd12446">
    <property type="entry name" value="RRM_RBM25"/>
    <property type="match status" value="1"/>
</dbReference>
<dbReference type="GO" id="GO:0005681">
    <property type="term" value="C:spliceosomal complex"/>
    <property type="evidence" value="ECO:0007669"/>
    <property type="project" value="TreeGrafter"/>
</dbReference>
<feature type="compositionally biased region" description="Basic and acidic residues" evidence="2">
    <location>
        <begin position="260"/>
        <end position="279"/>
    </location>
</feature>
<evidence type="ECO:0000313" key="6">
    <source>
        <dbReference type="Proteomes" id="UP000193560"/>
    </source>
</evidence>
<feature type="region of interest" description="Disordered" evidence="2">
    <location>
        <begin position="371"/>
        <end position="457"/>
    </location>
</feature>
<dbReference type="Pfam" id="PF01480">
    <property type="entry name" value="PWI"/>
    <property type="match status" value="1"/>
</dbReference>
<feature type="compositionally biased region" description="Basic and acidic residues" evidence="2">
    <location>
        <begin position="340"/>
        <end position="354"/>
    </location>
</feature>
<dbReference type="SMART" id="SM00311">
    <property type="entry name" value="PWI"/>
    <property type="match status" value="1"/>
</dbReference>
<dbReference type="GO" id="GO:0003729">
    <property type="term" value="F:mRNA binding"/>
    <property type="evidence" value="ECO:0007669"/>
    <property type="project" value="TreeGrafter"/>
</dbReference>
<dbReference type="OrthoDB" id="6275295at2759"/>
<dbReference type="InterPro" id="IPR000504">
    <property type="entry name" value="RRM_dom"/>
</dbReference>
<dbReference type="InterPro" id="IPR034268">
    <property type="entry name" value="RBM25_RRM"/>
</dbReference>
<keyword evidence="1" id="KW-0694">RNA-binding</keyword>
<gene>
    <name evidence="5" type="ORF">BCR42DRAFT_446075</name>
</gene>